<gene>
    <name evidence="1" type="ORF">ADS77_03070</name>
</gene>
<dbReference type="Gene3D" id="3.40.50.150">
    <property type="entry name" value="Vaccinia Virus protein VP39"/>
    <property type="match status" value="1"/>
</dbReference>
<protein>
    <submittedName>
        <fullName evidence="1">SAM-dependent methyltransferase</fullName>
    </submittedName>
</protein>
<keyword evidence="1" id="KW-0808">Transferase</keyword>
<name>A0A0N1EXD6_9GAMM</name>
<organism evidence="1 2">
    <name type="scientific">Pseudoalteromonas porphyrae</name>
    <dbReference type="NCBI Taxonomy" id="187330"/>
    <lineage>
        <taxon>Bacteria</taxon>
        <taxon>Pseudomonadati</taxon>
        <taxon>Pseudomonadota</taxon>
        <taxon>Gammaproteobacteria</taxon>
        <taxon>Alteromonadales</taxon>
        <taxon>Pseudoalteromonadaceae</taxon>
        <taxon>Pseudoalteromonas</taxon>
    </lineage>
</organism>
<dbReference type="STRING" id="187330.AMS58_20590"/>
<sequence>MEYLLKANGTVKQCFVEDCHRIGQLLYWQKCGADCIQVREYKQLRWLLINDTLQSVVTTDDPSQLHFPHLQHLAKLWQSIPVPQSILELGLGGGAIHNYLRLTYPNCNLISIEKNPDIIHCYTHFFDKKSDSNLRCLDAEIELEREQVYDWIILDLFSKLDVPLFLYKQQFYRKIYKKLSKNGCLFINFLSQHDSQLKQLESILLRTFSIQPTIKHISGYANHIVLLKK</sequence>
<reference evidence="1 2" key="1">
    <citation type="submission" date="2015-08" db="EMBL/GenBank/DDBJ databases">
        <title>Draft Genome Sequence of Pseudoalteromonas porphyrae UCD-SED14.</title>
        <authorList>
            <person name="Coil D.A."/>
            <person name="Jospin G."/>
            <person name="Lee R.D."/>
            <person name="Eisen J.A."/>
        </authorList>
    </citation>
    <scope>NUCLEOTIDE SEQUENCE [LARGE SCALE GENOMIC DNA]</scope>
    <source>
        <strain evidence="1 2">UCD-SED14</strain>
    </source>
</reference>
<evidence type="ECO:0000313" key="1">
    <source>
        <dbReference type="EMBL" id="KPH65263.1"/>
    </source>
</evidence>
<dbReference type="EMBL" id="LHPH01000002">
    <property type="protein sequence ID" value="KPH65263.1"/>
    <property type="molecule type" value="Genomic_DNA"/>
</dbReference>
<accession>A0A0N1EXD6</accession>
<keyword evidence="2" id="KW-1185">Reference proteome</keyword>
<comment type="caution">
    <text evidence="1">The sequence shown here is derived from an EMBL/GenBank/DDBJ whole genome shotgun (WGS) entry which is preliminary data.</text>
</comment>
<dbReference type="RefSeq" id="WP_054452899.1">
    <property type="nucleotide sequence ID" value="NZ_LHPH01000002.1"/>
</dbReference>
<dbReference type="InterPro" id="IPR029063">
    <property type="entry name" value="SAM-dependent_MTases_sf"/>
</dbReference>
<dbReference type="SUPFAM" id="SSF53335">
    <property type="entry name" value="S-adenosyl-L-methionine-dependent methyltransferases"/>
    <property type="match status" value="1"/>
</dbReference>
<dbReference type="Proteomes" id="UP000037848">
    <property type="component" value="Unassembled WGS sequence"/>
</dbReference>
<dbReference type="AlphaFoldDB" id="A0A0N1EXD6"/>
<evidence type="ECO:0000313" key="2">
    <source>
        <dbReference type="Proteomes" id="UP000037848"/>
    </source>
</evidence>
<dbReference type="NCBIfam" id="NF037959">
    <property type="entry name" value="MFS_SpdSyn"/>
    <property type="match status" value="1"/>
</dbReference>
<dbReference type="GO" id="GO:0032259">
    <property type="term" value="P:methylation"/>
    <property type="evidence" value="ECO:0007669"/>
    <property type="project" value="UniProtKB-KW"/>
</dbReference>
<proteinExistence type="predicted"/>
<dbReference type="GO" id="GO:0008168">
    <property type="term" value="F:methyltransferase activity"/>
    <property type="evidence" value="ECO:0007669"/>
    <property type="project" value="UniProtKB-KW"/>
</dbReference>
<dbReference type="OrthoDB" id="5763385at2"/>
<keyword evidence="1" id="KW-0489">Methyltransferase</keyword>
<dbReference type="PATRIC" id="fig|187330.3.peg.654"/>